<dbReference type="Pfam" id="PF12697">
    <property type="entry name" value="Abhydrolase_6"/>
    <property type="match status" value="1"/>
</dbReference>
<dbReference type="PANTHER" id="PTHR43798">
    <property type="entry name" value="MONOACYLGLYCEROL LIPASE"/>
    <property type="match status" value="1"/>
</dbReference>
<dbReference type="PRINTS" id="PR00111">
    <property type="entry name" value="ABHYDROLASE"/>
</dbReference>
<name>A0A2W5TUG5_CERSP</name>
<dbReference type="SUPFAM" id="SSF53474">
    <property type="entry name" value="alpha/beta-Hydrolases"/>
    <property type="match status" value="1"/>
</dbReference>
<organism evidence="4 5">
    <name type="scientific">Cereibacter sphaeroides</name>
    <name type="common">Rhodobacter sphaeroides</name>
    <dbReference type="NCBI Taxonomy" id="1063"/>
    <lineage>
        <taxon>Bacteria</taxon>
        <taxon>Pseudomonadati</taxon>
        <taxon>Pseudomonadota</taxon>
        <taxon>Alphaproteobacteria</taxon>
        <taxon>Rhodobacterales</taxon>
        <taxon>Paracoccaceae</taxon>
        <taxon>Cereibacter</taxon>
    </lineage>
</organism>
<keyword evidence="2 4" id="KW-0378">Hydrolase</keyword>
<evidence type="ECO:0000259" key="3">
    <source>
        <dbReference type="Pfam" id="PF12697"/>
    </source>
</evidence>
<dbReference type="InterPro" id="IPR000073">
    <property type="entry name" value="AB_hydrolase_1"/>
</dbReference>
<dbReference type="PRINTS" id="PR00793">
    <property type="entry name" value="PROAMNOPTASE"/>
</dbReference>
<protein>
    <submittedName>
        <fullName evidence="4">Alpha/beta hydrolase</fullName>
    </submittedName>
</protein>
<dbReference type="InterPro" id="IPR002410">
    <property type="entry name" value="Peptidase_S33"/>
</dbReference>
<dbReference type="EMBL" id="QFQS01000001">
    <property type="protein sequence ID" value="PZQ99677.1"/>
    <property type="molecule type" value="Genomic_DNA"/>
</dbReference>
<evidence type="ECO:0000313" key="4">
    <source>
        <dbReference type="EMBL" id="PZQ99677.1"/>
    </source>
</evidence>
<dbReference type="InterPro" id="IPR050266">
    <property type="entry name" value="AB_hydrolase_sf"/>
</dbReference>
<dbReference type="PANTHER" id="PTHR43798:SF33">
    <property type="entry name" value="HYDROLASE, PUTATIVE (AFU_ORTHOLOGUE AFUA_2G14860)-RELATED"/>
    <property type="match status" value="1"/>
</dbReference>
<dbReference type="Proteomes" id="UP000248975">
    <property type="component" value="Unassembled WGS sequence"/>
</dbReference>
<proteinExistence type="inferred from homology"/>
<evidence type="ECO:0000256" key="2">
    <source>
        <dbReference type="ARBA" id="ARBA00022801"/>
    </source>
</evidence>
<dbReference type="GO" id="GO:0016020">
    <property type="term" value="C:membrane"/>
    <property type="evidence" value="ECO:0007669"/>
    <property type="project" value="TreeGrafter"/>
</dbReference>
<evidence type="ECO:0000256" key="1">
    <source>
        <dbReference type="ARBA" id="ARBA00010088"/>
    </source>
</evidence>
<dbReference type="Gene3D" id="3.40.50.1820">
    <property type="entry name" value="alpha/beta hydrolase"/>
    <property type="match status" value="1"/>
</dbReference>
<comment type="similarity">
    <text evidence="1">Belongs to the peptidase S33 family.</text>
</comment>
<dbReference type="GO" id="GO:0008233">
    <property type="term" value="F:peptidase activity"/>
    <property type="evidence" value="ECO:0007669"/>
    <property type="project" value="InterPro"/>
</dbReference>
<evidence type="ECO:0000313" key="5">
    <source>
        <dbReference type="Proteomes" id="UP000248975"/>
    </source>
</evidence>
<feature type="domain" description="AB hydrolase-1" evidence="3">
    <location>
        <begin position="58"/>
        <end position="304"/>
    </location>
</feature>
<reference evidence="4 5" key="1">
    <citation type="submission" date="2017-08" db="EMBL/GenBank/DDBJ databases">
        <title>Infants hospitalized years apart are colonized by the same room-sourced microbial strains.</title>
        <authorList>
            <person name="Brooks B."/>
            <person name="Olm M.R."/>
            <person name="Firek B.A."/>
            <person name="Baker R."/>
            <person name="Thomas B.C."/>
            <person name="Morowitz M.J."/>
            <person name="Banfield J.F."/>
        </authorList>
    </citation>
    <scope>NUCLEOTIDE SEQUENCE [LARGE SCALE GENOMIC DNA]</scope>
    <source>
        <strain evidence="4">S2_003_000_R2_11</strain>
    </source>
</reference>
<sequence>MVLSFALAVAAIGVCVAVNRRAAAREAAAEADYPPTGQIITVGGKRVHAEVFGRGPDLVLIHGASGNTRDWTFDIVARLQDRFRVIVFDRPGLGWSDDLGLAGLSPIVQAEVLRTAAAELGASKPIVLGHSYGGAVAMAWALSAPNAAAALVLAAGATMPWHGGLGPWYAITSSRIGGATVIPLITALAPLRSVETAIESIFTPDPVPSGYGHYVGAALTLRRRSMRTNARQVDALKPWIIWMAQGYPGLNLPVEILHGTKDSIVPHLVHAEPLSRLLPDANLTLLPGAGHMPHHSRQPELIAAIDRAAVRAGLR</sequence>
<accession>A0A2W5TUG5</accession>
<gene>
    <name evidence="4" type="ORF">DI533_03180</name>
</gene>
<dbReference type="InterPro" id="IPR029058">
    <property type="entry name" value="AB_hydrolase_fold"/>
</dbReference>
<comment type="caution">
    <text evidence="4">The sequence shown here is derived from an EMBL/GenBank/DDBJ whole genome shotgun (WGS) entry which is preliminary data.</text>
</comment>
<dbReference type="GO" id="GO:0006508">
    <property type="term" value="P:proteolysis"/>
    <property type="evidence" value="ECO:0007669"/>
    <property type="project" value="InterPro"/>
</dbReference>
<dbReference type="AlphaFoldDB" id="A0A2W5TUG5"/>